<accession>A0A8A1NES1</accession>
<dbReference type="Pfam" id="PF01524">
    <property type="entry name" value="Gemini_V2"/>
    <property type="match status" value="1"/>
</dbReference>
<proteinExistence type="inferred from homology"/>
<evidence type="ECO:0000256" key="6">
    <source>
        <dbReference type="ARBA" id="ARBA00022581"/>
    </source>
</evidence>
<evidence type="ECO:0000259" key="11">
    <source>
        <dbReference type="Pfam" id="PF03716"/>
    </source>
</evidence>
<dbReference type="GO" id="GO:0044220">
    <property type="term" value="C:host cell perinuclear region of cytoplasm"/>
    <property type="evidence" value="ECO:0007669"/>
    <property type="project" value="UniProtKB-SubCell"/>
</dbReference>
<comment type="subcellular location">
    <subcellularLocation>
        <location evidence="2 10">Host cytoplasm</location>
        <location evidence="2 10">Host perinuclear region</location>
    </subcellularLocation>
</comment>
<keyword evidence="9" id="KW-0899">Viral immunoevasion</keyword>
<dbReference type="Pfam" id="PF03716">
    <property type="entry name" value="WCCH"/>
    <property type="match status" value="1"/>
</dbReference>
<evidence type="ECO:0000256" key="2">
    <source>
        <dbReference type="ARBA" id="ARBA00004407"/>
    </source>
</evidence>
<evidence type="ECO:0000313" key="13">
    <source>
        <dbReference type="EMBL" id="QSS76712.1"/>
    </source>
</evidence>
<comment type="function">
    <text evidence="1 10">Through its interaction with host SGS3, acts as a suppressor of RNA-mediated gene silencing, also known as post-transcriptional gene silencing (PTGS), a mechanism of plant viral defense that limits the accumulation of viral RNAs.</text>
</comment>
<organism evidence="12">
    <name type="scientific">Tomato curly stunt virus</name>
    <dbReference type="NCBI Taxonomy" id="128941"/>
    <lineage>
        <taxon>Viruses</taxon>
        <taxon>Monodnaviria</taxon>
        <taxon>Shotokuvirae</taxon>
        <taxon>Cressdnaviricota</taxon>
        <taxon>Repensiviricetes</taxon>
        <taxon>Geplafuvirales</taxon>
        <taxon>Geminiviridae</taxon>
        <taxon>Begomovirus</taxon>
        <taxon>Begomovirus solanumretorridi</taxon>
    </lineage>
</organism>
<dbReference type="EMBL" id="MT878424">
    <property type="protein sequence ID" value="QSS76712.1"/>
    <property type="molecule type" value="Genomic_DNA"/>
</dbReference>
<evidence type="ECO:0000256" key="5">
    <source>
        <dbReference type="ARBA" id="ARBA00022463"/>
    </source>
</evidence>
<dbReference type="GO" id="GO:0052170">
    <property type="term" value="P:symbiont-mediated suppression of host innate immune response"/>
    <property type="evidence" value="ECO:0007669"/>
    <property type="project" value="UniProtKB-KW"/>
</dbReference>
<evidence type="ECO:0000313" key="12">
    <source>
        <dbReference type="EMBL" id="QSS76694.1"/>
    </source>
</evidence>
<keyword evidence="8 10" id="KW-1035">Host cytoplasm</keyword>
<keyword evidence="5 10" id="KW-0941">Suppressor of RNA silencing</keyword>
<dbReference type="GO" id="GO:0060967">
    <property type="term" value="P:negative regulation of gene silencing by regulatory ncRNA"/>
    <property type="evidence" value="ECO:0007669"/>
    <property type="project" value="InterPro"/>
</dbReference>
<evidence type="ECO:0000256" key="8">
    <source>
        <dbReference type="ARBA" id="ARBA00023200"/>
    </source>
</evidence>
<feature type="domain" description="WCCH motif" evidence="11">
    <location>
        <begin position="109"/>
        <end position="133"/>
    </location>
</feature>
<evidence type="ECO:0000256" key="9">
    <source>
        <dbReference type="ARBA" id="ARBA00023280"/>
    </source>
</evidence>
<evidence type="ECO:0000256" key="10">
    <source>
        <dbReference type="RuleBase" id="RU364051"/>
    </source>
</evidence>
<reference evidence="12" key="1">
    <citation type="journal article" date="2021" name="Plant Pathol.">
        <title>Speciation driven by recombination in the evolution of tomato curly stunt virus in Mozambique.</title>
        <authorList>
            <person name="Sande O.F.L."/>
            <person name="Orilio A.F."/>
            <person name="Chipiringo B.A.I."/>
            <person name="Xavier C.A.D."/>
            <person name="Zerbini F.M."/>
        </authorList>
    </citation>
    <scope>NUCLEOTIDE SEQUENCE</scope>
    <source>
        <strain evidence="12">T262_14</strain>
        <strain evidence="13">T265_4</strain>
    </source>
</reference>
<evidence type="ECO:0000256" key="7">
    <source>
        <dbReference type="ARBA" id="ARBA00022632"/>
    </source>
</evidence>
<comment type="similarity">
    <text evidence="3 10">Belongs to the geminiviridae protein AV2/V2 family.</text>
</comment>
<evidence type="ECO:0000256" key="3">
    <source>
        <dbReference type="ARBA" id="ARBA00009397"/>
    </source>
</evidence>
<comment type="subunit">
    <text evidence="4 10">Interacts with host SGS3.</text>
</comment>
<keyword evidence="7" id="KW-1090">Inhibition of host innate immune response by virus</keyword>
<sequence length="143" mass="16448">MSTNQNVALSLSYLLFCLYMGNFAEVTIVKMWDPLLNEFPDSVHGFRCMLAVKYLQSVEATYEPNTLGHDLIRDLILVIRAKDYVEASRRYNHFHARLEGAEKAELRQPFHQPCCCPHCPRHKQATIMDVQAHVSKAQDVQNV</sequence>
<evidence type="ECO:0000256" key="1">
    <source>
        <dbReference type="ARBA" id="ARBA00003603"/>
    </source>
</evidence>
<dbReference type="EMBL" id="MT878421">
    <property type="protein sequence ID" value="QSS76694.1"/>
    <property type="molecule type" value="Genomic_DNA"/>
</dbReference>
<dbReference type="InterPro" id="IPR002511">
    <property type="entry name" value="Gemini_V2"/>
</dbReference>
<gene>
    <name evidence="12" type="primary">V2</name>
</gene>
<keyword evidence="6 10" id="KW-0945">Host-virus interaction</keyword>
<evidence type="ECO:0000256" key="4">
    <source>
        <dbReference type="ARBA" id="ARBA00011105"/>
    </source>
</evidence>
<protein>
    <recommendedName>
        <fullName evidence="10">Protein V2</fullName>
    </recommendedName>
</protein>
<dbReference type="InterPro" id="IPR005159">
    <property type="entry name" value="WCCH"/>
</dbReference>
<name>A0A8A1NES1_9GEMI</name>